<organism evidence="1 2">
    <name type="scientific">Rhipicephalus microplus</name>
    <name type="common">Cattle tick</name>
    <name type="synonym">Boophilus microplus</name>
    <dbReference type="NCBI Taxonomy" id="6941"/>
    <lineage>
        <taxon>Eukaryota</taxon>
        <taxon>Metazoa</taxon>
        <taxon>Ecdysozoa</taxon>
        <taxon>Arthropoda</taxon>
        <taxon>Chelicerata</taxon>
        <taxon>Arachnida</taxon>
        <taxon>Acari</taxon>
        <taxon>Parasitiformes</taxon>
        <taxon>Ixodida</taxon>
        <taxon>Ixodoidea</taxon>
        <taxon>Ixodidae</taxon>
        <taxon>Rhipicephalinae</taxon>
        <taxon>Rhipicephalus</taxon>
        <taxon>Boophilus</taxon>
    </lineage>
</organism>
<protein>
    <submittedName>
        <fullName evidence="1">Uncharacterized protein</fullName>
    </submittedName>
</protein>
<reference evidence="1" key="1">
    <citation type="journal article" date="2020" name="Cell">
        <title>Large-Scale Comparative Analyses of Tick Genomes Elucidate Their Genetic Diversity and Vector Capacities.</title>
        <authorList>
            <consortium name="Tick Genome and Microbiome Consortium (TIGMIC)"/>
            <person name="Jia N."/>
            <person name="Wang J."/>
            <person name="Shi W."/>
            <person name="Du L."/>
            <person name="Sun Y."/>
            <person name="Zhan W."/>
            <person name="Jiang J.F."/>
            <person name="Wang Q."/>
            <person name="Zhang B."/>
            <person name="Ji P."/>
            <person name="Bell-Sakyi L."/>
            <person name="Cui X.M."/>
            <person name="Yuan T.T."/>
            <person name="Jiang B.G."/>
            <person name="Yang W.F."/>
            <person name="Lam T.T."/>
            <person name="Chang Q.C."/>
            <person name="Ding S.J."/>
            <person name="Wang X.J."/>
            <person name="Zhu J.G."/>
            <person name="Ruan X.D."/>
            <person name="Zhao L."/>
            <person name="Wei J.T."/>
            <person name="Ye R.Z."/>
            <person name="Que T.C."/>
            <person name="Du C.H."/>
            <person name="Zhou Y.H."/>
            <person name="Cheng J.X."/>
            <person name="Dai P.F."/>
            <person name="Guo W.B."/>
            <person name="Han X.H."/>
            <person name="Huang E.J."/>
            <person name="Li L.F."/>
            <person name="Wei W."/>
            <person name="Gao Y.C."/>
            <person name="Liu J.Z."/>
            <person name="Shao H.Z."/>
            <person name="Wang X."/>
            <person name="Wang C.C."/>
            <person name="Yang T.C."/>
            <person name="Huo Q.B."/>
            <person name="Li W."/>
            <person name="Chen H.Y."/>
            <person name="Chen S.E."/>
            <person name="Zhou L.G."/>
            <person name="Ni X.B."/>
            <person name="Tian J.H."/>
            <person name="Sheng Y."/>
            <person name="Liu T."/>
            <person name="Pan Y.S."/>
            <person name="Xia L.Y."/>
            <person name="Li J."/>
            <person name="Zhao F."/>
            <person name="Cao W.C."/>
        </authorList>
    </citation>
    <scope>NUCLEOTIDE SEQUENCE</scope>
    <source>
        <strain evidence="1">Rmic-2018</strain>
    </source>
</reference>
<accession>A0A9J6EBE1</accession>
<dbReference type="AlphaFoldDB" id="A0A9J6EBE1"/>
<reference evidence="1" key="2">
    <citation type="submission" date="2021-09" db="EMBL/GenBank/DDBJ databases">
        <authorList>
            <person name="Jia N."/>
            <person name="Wang J."/>
            <person name="Shi W."/>
            <person name="Du L."/>
            <person name="Sun Y."/>
            <person name="Zhan W."/>
            <person name="Jiang J."/>
            <person name="Wang Q."/>
            <person name="Zhang B."/>
            <person name="Ji P."/>
            <person name="Sakyi L.B."/>
            <person name="Cui X."/>
            <person name="Yuan T."/>
            <person name="Jiang B."/>
            <person name="Yang W."/>
            <person name="Lam T.T.-Y."/>
            <person name="Chang Q."/>
            <person name="Ding S."/>
            <person name="Wang X."/>
            <person name="Zhu J."/>
            <person name="Ruan X."/>
            <person name="Zhao L."/>
            <person name="Wei J."/>
            <person name="Que T."/>
            <person name="Du C."/>
            <person name="Cheng J."/>
            <person name="Dai P."/>
            <person name="Han X."/>
            <person name="Huang E."/>
            <person name="Gao Y."/>
            <person name="Liu J."/>
            <person name="Shao H."/>
            <person name="Ye R."/>
            <person name="Li L."/>
            <person name="Wei W."/>
            <person name="Wang X."/>
            <person name="Wang C."/>
            <person name="Huo Q."/>
            <person name="Li W."/>
            <person name="Guo W."/>
            <person name="Chen H."/>
            <person name="Chen S."/>
            <person name="Zhou L."/>
            <person name="Zhou L."/>
            <person name="Ni X."/>
            <person name="Tian J."/>
            <person name="Zhou Y."/>
            <person name="Sheng Y."/>
            <person name="Liu T."/>
            <person name="Pan Y."/>
            <person name="Xia L."/>
            <person name="Li J."/>
            <person name="Zhao F."/>
            <person name="Cao W."/>
        </authorList>
    </citation>
    <scope>NUCLEOTIDE SEQUENCE</scope>
    <source>
        <strain evidence="1">Rmic-2018</strain>
        <tissue evidence="1">Larvae</tissue>
    </source>
</reference>
<evidence type="ECO:0000313" key="2">
    <source>
        <dbReference type="Proteomes" id="UP000821866"/>
    </source>
</evidence>
<proteinExistence type="predicted"/>
<comment type="caution">
    <text evidence="1">The sequence shown here is derived from an EMBL/GenBank/DDBJ whole genome shotgun (WGS) entry which is preliminary data.</text>
</comment>
<sequence length="192" mass="21830">MSRSVLDIATRFSQAHVRTRGRRYYQSRVEVAFTVESTLRDYTALLNETTSRYWLSKDNADYDARYHVSCLMPGHEYNAGKNVLHVPFGVVALQQRVAQSAIPAILIPYIVPHLVEGACMYEAIDVRGSTINVRGMPETWWSGETLVRYRQLQKCFTQNYLESIQRFGTFQASGVGESAKVSTSPYDILSVY</sequence>
<dbReference type="Proteomes" id="UP000821866">
    <property type="component" value="Chromosome 3"/>
</dbReference>
<evidence type="ECO:0000313" key="1">
    <source>
        <dbReference type="EMBL" id="KAH8031626.1"/>
    </source>
</evidence>
<dbReference type="VEuPathDB" id="VectorBase:LOC119164884"/>
<keyword evidence="2" id="KW-1185">Reference proteome</keyword>
<name>A0A9J6EBE1_RHIMP</name>
<dbReference type="EMBL" id="JABSTU010000005">
    <property type="protein sequence ID" value="KAH8031626.1"/>
    <property type="molecule type" value="Genomic_DNA"/>
</dbReference>
<gene>
    <name evidence="1" type="ORF">HPB51_019640</name>
</gene>